<protein>
    <recommendedName>
        <fullName evidence="4">Chemotaxis protein CheC</fullName>
    </recommendedName>
</protein>
<reference evidence="2 3" key="1">
    <citation type="submission" date="2016-09" db="EMBL/GenBank/DDBJ databases">
        <title>Draft genome sequence for the type strain of Desulfuribacillus alkaliarsenatis AHT28, an obligately anaerobic, sulfidogenic bacterium isolated from Russian soda lake sediments.</title>
        <authorList>
            <person name="Abin C.A."/>
            <person name="Hollibaugh J.T."/>
        </authorList>
    </citation>
    <scope>NUCLEOTIDE SEQUENCE [LARGE SCALE GENOMIC DNA]</scope>
    <source>
        <strain evidence="2 3">AHT28</strain>
    </source>
</reference>
<dbReference type="SUPFAM" id="SSF103039">
    <property type="entry name" value="CheC-like"/>
    <property type="match status" value="1"/>
</dbReference>
<dbReference type="RefSeq" id="WP_069643533.1">
    <property type="nucleotide sequence ID" value="NZ_MIJE01000031.1"/>
</dbReference>
<gene>
    <name evidence="2" type="ORF">BHF68_07680</name>
</gene>
<dbReference type="GO" id="GO:0006935">
    <property type="term" value="P:chemotaxis"/>
    <property type="evidence" value="ECO:0007669"/>
    <property type="project" value="UniProtKB-KW"/>
</dbReference>
<proteinExistence type="predicted"/>
<accession>A0A1E5G124</accession>
<dbReference type="InterPro" id="IPR051469">
    <property type="entry name" value="FliN/MopA/SpaO"/>
</dbReference>
<dbReference type="Gene3D" id="3.40.1550.10">
    <property type="entry name" value="CheC-like"/>
    <property type="match status" value="1"/>
</dbReference>
<evidence type="ECO:0000256" key="1">
    <source>
        <dbReference type="ARBA" id="ARBA00022500"/>
    </source>
</evidence>
<dbReference type="OrthoDB" id="456328at2"/>
<name>A0A1E5G124_9FIRM</name>
<dbReference type="PANTHER" id="PTHR43484">
    <property type="match status" value="1"/>
</dbReference>
<keyword evidence="1" id="KW-0145">Chemotaxis</keyword>
<dbReference type="PANTHER" id="PTHR43484:SF1">
    <property type="entry name" value="FLAGELLAR MOTOR SWITCH PROTEIN FLIN"/>
    <property type="match status" value="1"/>
</dbReference>
<evidence type="ECO:0008006" key="4">
    <source>
        <dbReference type="Google" id="ProtNLM"/>
    </source>
</evidence>
<keyword evidence="3" id="KW-1185">Reference proteome</keyword>
<dbReference type="STRING" id="766136.BHF68_07680"/>
<dbReference type="EMBL" id="MIJE01000031">
    <property type="protein sequence ID" value="OEF96524.1"/>
    <property type="molecule type" value="Genomic_DNA"/>
</dbReference>
<evidence type="ECO:0000313" key="2">
    <source>
        <dbReference type="EMBL" id="OEF96524.1"/>
    </source>
</evidence>
<sequence>MINEEQTDALKEYMNQFIGQAASLLSDMVDKKVQLMIPDISLVYYREEMDFENILPRFLHSYVVSSSITFGEQFSGEAKLIFPKEKIKDLVQLCLDEEDSETDELTDTDFDAITEIGNIILNAVVGSIGNLVEVRLDYTVPEIDVLNLPNDAKVFVSAENVYLLIIRNSFTIDGANIEGAIIVMLSMESINELVEKINEILVDYHE</sequence>
<dbReference type="Proteomes" id="UP000094296">
    <property type="component" value="Unassembled WGS sequence"/>
</dbReference>
<organism evidence="2 3">
    <name type="scientific">Desulfuribacillus alkaliarsenatis</name>
    <dbReference type="NCBI Taxonomy" id="766136"/>
    <lineage>
        <taxon>Bacteria</taxon>
        <taxon>Bacillati</taxon>
        <taxon>Bacillota</taxon>
        <taxon>Desulfuribacillia</taxon>
        <taxon>Desulfuribacillales</taxon>
        <taxon>Desulfuribacillaceae</taxon>
        <taxon>Desulfuribacillus</taxon>
    </lineage>
</organism>
<dbReference type="AlphaFoldDB" id="A0A1E5G124"/>
<dbReference type="InterPro" id="IPR028976">
    <property type="entry name" value="CheC-like_sf"/>
</dbReference>
<dbReference type="CDD" id="cd17910">
    <property type="entry name" value="CheC_ClassII"/>
    <property type="match status" value="1"/>
</dbReference>
<comment type="caution">
    <text evidence="2">The sequence shown here is derived from an EMBL/GenBank/DDBJ whole genome shotgun (WGS) entry which is preliminary data.</text>
</comment>
<evidence type="ECO:0000313" key="3">
    <source>
        <dbReference type="Proteomes" id="UP000094296"/>
    </source>
</evidence>